<keyword evidence="2" id="KW-1133">Transmembrane helix</keyword>
<dbReference type="PROSITE" id="PS50076">
    <property type="entry name" value="DNAJ_2"/>
    <property type="match status" value="1"/>
</dbReference>
<dbReference type="EMBL" id="NWUJ01000008">
    <property type="protein sequence ID" value="PFH33387.1"/>
    <property type="molecule type" value="Genomic_DNA"/>
</dbReference>
<evidence type="ECO:0000313" key="5">
    <source>
        <dbReference type="Proteomes" id="UP000224006"/>
    </source>
</evidence>
<dbReference type="KEGG" id="bbes:BESB_076040"/>
<dbReference type="PANTHER" id="PTHR44240">
    <property type="entry name" value="DNAJ DOMAIN (PROKARYOTIC HEAT SHOCK PROTEIN)-RELATED"/>
    <property type="match status" value="1"/>
</dbReference>
<keyword evidence="2" id="KW-0812">Transmembrane</keyword>
<reference evidence="4 5" key="1">
    <citation type="submission" date="2017-09" db="EMBL/GenBank/DDBJ databases">
        <title>Genome sequencing of Besnoitia besnoiti strain Bb-Ger1.</title>
        <authorList>
            <person name="Schares G."/>
            <person name="Venepally P."/>
            <person name="Lorenzi H.A."/>
        </authorList>
    </citation>
    <scope>NUCLEOTIDE SEQUENCE [LARGE SCALE GENOMIC DNA]</scope>
    <source>
        <strain evidence="4 5">Bb-Ger1</strain>
    </source>
</reference>
<dbReference type="VEuPathDB" id="ToxoDB:BESB_076040"/>
<dbReference type="InterPro" id="IPR052276">
    <property type="entry name" value="Diphthamide-biosynth_chaperone"/>
</dbReference>
<proteinExistence type="predicted"/>
<keyword evidence="2" id="KW-0472">Membrane</keyword>
<comment type="caution">
    <text evidence="4">The sequence shown here is derived from an EMBL/GenBank/DDBJ whole genome shotgun (WGS) entry which is preliminary data.</text>
</comment>
<protein>
    <submittedName>
        <fullName evidence="4">DnaJ domain-containing protein</fullName>
    </submittedName>
</protein>
<evidence type="ECO:0000256" key="1">
    <source>
        <dbReference type="SAM" id="MobiDB-lite"/>
    </source>
</evidence>
<dbReference type="InterPro" id="IPR018253">
    <property type="entry name" value="DnaJ_domain_CS"/>
</dbReference>
<accession>A0A2A9MCR3</accession>
<evidence type="ECO:0000256" key="2">
    <source>
        <dbReference type="SAM" id="Phobius"/>
    </source>
</evidence>
<feature type="compositionally biased region" description="Gly residues" evidence="1">
    <location>
        <begin position="422"/>
        <end position="431"/>
    </location>
</feature>
<feature type="region of interest" description="Disordered" evidence="1">
    <location>
        <begin position="459"/>
        <end position="571"/>
    </location>
</feature>
<dbReference type="InterPro" id="IPR001623">
    <property type="entry name" value="DnaJ_domain"/>
</dbReference>
<sequence length="579" mass="61539">MDEARRARRRTERVFPVLCDGASSSAVPSSFPRLCFAIPASRARSSAPSFSLLSAGFLGFLASFCCLHSAPLALDSAPPRAPLPAFSETRVFLFAAASRPAADGSSRRRAASSSRRGAAAAQCEASAASFPAARGAKGECPAACAPPPTACEIRELAPAEADAGQPLISELPFGADDLFSSLFAGFQDDSRGRKRAAAGAAGRDRERRGVSGRQPRPRQSVGDGEAERGGESEEAAAGAQAADLQERFFDPYEVLGVSSDSSAECIRIAYRRKAKVCHPDRAQAAAWGKQAKTSFAGARSAGGGEEAAGASGETQKSGRATDAQQPNARNGSPRQPAPAPTASSDARAQRGDGNGGGGASRPTALSHAEKFMLVRSAFELLSDKEKRRHFDRHGRSPDDPRFVSRATLPSDAGRGRSRPLGRGRGVSGATGGRRSKPTEREWLSTFLDVAFSFLDDDEGPLAEEGLRKGSREGGDGRAHRRRSRGGSSSVAFEAPGRVHRKNSASFAVGDADSVESWWEAEEESGESWVDEDEDLFDELDLEDEEGEFELDYEEDFPFQDEDEGEEEDDDGDLFAAFSF</sequence>
<dbReference type="SUPFAM" id="SSF46565">
    <property type="entry name" value="Chaperone J-domain"/>
    <property type="match status" value="2"/>
</dbReference>
<organism evidence="4 5">
    <name type="scientific">Besnoitia besnoiti</name>
    <name type="common">Apicomplexan protozoan</name>
    <dbReference type="NCBI Taxonomy" id="94643"/>
    <lineage>
        <taxon>Eukaryota</taxon>
        <taxon>Sar</taxon>
        <taxon>Alveolata</taxon>
        <taxon>Apicomplexa</taxon>
        <taxon>Conoidasida</taxon>
        <taxon>Coccidia</taxon>
        <taxon>Eucoccidiorida</taxon>
        <taxon>Eimeriorina</taxon>
        <taxon>Sarcocystidae</taxon>
        <taxon>Besnoitia</taxon>
    </lineage>
</organism>
<evidence type="ECO:0000259" key="3">
    <source>
        <dbReference type="PROSITE" id="PS50076"/>
    </source>
</evidence>
<dbReference type="Pfam" id="PF00226">
    <property type="entry name" value="DnaJ"/>
    <property type="match status" value="1"/>
</dbReference>
<dbReference type="RefSeq" id="XP_029217396.1">
    <property type="nucleotide sequence ID" value="XM_029365965.1"/>
</dbReference>
<dbReference type="GeneID" id="40312530"/>
<dbReference type="CDD" id="cd06257">
    <property type="entry name" value="DnaJ"/>
    <property type="match status" value="1"/>
</dbReference>
<feature type="region of interest" description="Disordered" evidence="1">
    <location>
        <begin position="383"/>
        <end position="439"/>
    </location>
</feature>
<keyword evidence="5" id="KW-1185">Reference proteome</keyword>
<feature type="domain" description="J" evidence="3">
    <location>
        <begin position="250"/>
        <end position="394"/>
    </location>
</feature>
<feature type="transmembrane region" description="Helical" evidence="2">
    <location>
        <begin position="50"/>
        <end position="74"/>
    </location>
</feature>
<dbReference type="PRINTS" id="PR00625">
    <property type="entry name" value="JDOMAIN"/>
</dbReference>
<feature type="region of interest" description="Disordered" evidence="1">
    <location>
        <begin position="193"/>
        <end position="241"/>
    </location>
</feature>
<dbReference type="OrthoDB" id="347047at2759"/>
<dbReference type="Proteomes" id="UP000224006">
    <property type="component" value="Chromosome VII"/>
</dbReference>
<dbReference type="SMART" id="SM00271">
    <property type="entry name" value="DnaJ"/>
    <property type="match status" value="1"/>
</dbReference>
<feature type="region of interest" description="Disordered" evidence="1">
    <location>
        <begin position="285"/>
        <end position="367"/>
    </location>
</feature>
<feature type="compositionally biased region" description="Polar residues" evidence="1">
    <location>
        <begin position="314"/>
        <end position="333"/>
    </location>
</feature>
<evidence type="ECO:0000313" key="4">
    <source>
        <dbReference type="EMBL" id="PFH33387.1"/>
    </source>
</evidence>
<feature type="compositionally biased region" description="Acidic residues" evidence="1">
    <location>
        <begin position="518"/>
        <end position="571"/>
    </location>
</feature>
<gene>
    <name evidence="4" type="ORF">BESB_076040</name>
</gene>
<feature type="compositionally biased region" description="Basic and acidic residues" evidence="1">
    <location>
        <begin position="393"/>
        <end position="402"/>
    </location>
</feature>
<feature type="compositionally biased region" description="Basic and acidic residues" evidence="1">
    <location>
        <begin position="464"/>
        <end position="477"/>
    </location>
</feature>
<name>A0A2A9MCR3_BESBE</name>
<dbReference type="Gene3D" id="1.10.287.110">
    <property type="entry name" value="DnaJ domain"/>
    <property type="match status" value="1"/>
</dbReference>
<dbReference type="AlphaFoldDB" id="A0A2A9MCR3"/>
<dbReference type="PROSITE" id="PS00636">
    <property type="entry name" value="DNAJ_1"/>
    <property type="match status" value="1"/>
</dbReference>
<dbReference type="PANTHER" id="PTHR44240:SF10">
    <property type="entry name" value="J DOMAIN-CONTAINING PROTEIN"/>
    <property type="match status" value="1"/>
</dbReference>
<dbReference type="InterPro" id="IPR036869">
    <property type="entry name" value="J_dom_sf"/>
</dbReference>